<dbReference type="SUPFAM" id="SSF53098">
    <property type="entry name" value="Ribonuclease H-like"/>
    <property type="match status" value="1"/>
</dbReference>
<dbReference type="OrthoDB" id="6588494at2759"/>
<dbReference type="InterPro" id="IPR012337">
    <property type="entry name" value="RNaseH-like_sf"/>
</dbReference>
<protein>
    <submittedName>
        <fullName evidence="1">Zinc finger MYM-type protein 1-like</fullName>
    </submittedName>
</protein>
<accession>A0A6G0VMS3</accession>
<organism evidence="1 2">
    <name type="scientific">Aphis craccivora</name>
    <name type="common">Cowpea aphid</name>
    <dbReference type="NCBI Taxonomy" id="307492"/>
    <lineage>
        <taxon>Eukaryota</taxon>
        <taxon>Metazoa</taxon>
        <taxon>Ecdysozoa</taxon>
        <taxon>Arthropoda</taxon>
        <taxon>Hexapoda</taxon>
        <taxon>Insecta</taxon>
        <taxon>Pterygota</taxon>
        <taxon>Neoptera</taxon>
        <taxon>Paraneoptera</taxon>
        <taxon>Hemiptera</taxon>
        <taxon>Sternorrhyncha</taxon>
        <taxon>Aphidomorpha</taxon>
        <taxon>Aphidoidea</taxon>
        <taxon>Aphididae</taxon>
        <taxon>Aphidini</taxon>
        <taxon>Aphis</taxon>
        <taxon>Aphis</taxon>
    </lineage>
</organism>
<dbReference type="PANTHER" id="PTHR45749:SF21">
    <property type="entry name" value="DUF4371 DOMAIN-CONTAINING PROTEIN"/>
    <property type="match status" value="1"/>
</dbReference>
<feature type="non-terminal residue" evidence="1">
    <location>
        <position position="1"/>
    </location>
</feature>
<evidence type="ECO:0000313" key="1">
    <source>
        <dbReference type="EMBL" id="KAF0702135.1"/>
    </source>
</evidence>
<keyword evidence="2" id="KW-1185">Reference proteome</keyword>
<sequence>SICVRYCANGEIKERLFAIVQVRSSTGKDLYQLLNCCFLEHGLEFKNIVGESFDGASNMSGQFNGLQSFIKSQNKNSIYIWCYSHILNLCVIDVCKNIASKNLFGLLNRLATFFGSSYKRMNIWTRESNDCLFPTIISALQHITVDDSFDNITSSEASSLLKSLIEFKTILTAHIFLDIFCFIRPTSDYLQTKHLDFVSAWKMVERTKNDIKTISFHNVVKNAELFTTNMNDKLSNLNISDDIVIEETFPEHRIRRKKTYFDENNQDFTFSTCLDQYRVQTFQNIIDQLNMSLNERFSNNKELIADAQFLHPSCFQEDFIQSIPKHGLQKLAELASIDHKKLVEELIAFSKIFKGLVGNICERTTNIYFNENESNELYVEDVSDDETYINNIVLNGDENMVGRNSNNKPGVASCKNTNCSGCLVNCERQEKLESFMMMSVEKQLLEEVSFDDILEHVKQSSPLMKKMKFKIYIYFKLYNNIGH</sequence>
<reference evidence="1 2" key="1">
    <citation type="submission" date="2019-08" db="EMBL/GenBank/DDBJ databases">
        <title>Whole genome of Aphis craccivora.</title>
        <authorList>
            <person name="Voronova N.V."/>
            <person name="Shulinski R.S."/>
            <person name="Bandarenka Y.V."/>
            <person name="Zhorov D.G."/>
            <person name="Warner D."/>
        </authorList>
    </citation>
    <scope>NUCLEOTIDE SEQUENCE [LARGE SCALE GENOMIC DNA]</scope>
    <source>
        <strain evidence="1">180601</strain>
        <tissue evidence="1">Whole Body</tissue>
    </source>
</reference>
<feature type="non-terminal residue" evidence="1">
    <location>
        <position position="483"/>
    </location>
</feature>
<proteinExistence type="predicted"/>
<name>A0A6G0VMS3_APHCR</name>
<gene>
    <name evidence="1" type="ORF">FWK35_00030115</name>
</gene>
<dbReference type="Proteomes" id="UP000478052">
    <property type="component" value="Unassembled WGS sequence"/>
</dbReference>
<dbReference type="PANTHER" id="PTHR45749">
    <property type="match status" value="1"/>
</dbReference>
<dbReference type="EMBL" id="VUJU01014419">
    <property type="protein sequence ID" value="KAF0702135.1"/>
    <property type="molecule type" value="Genomic_DNA"/>
</dbReference>
<dbReference type="AlphaFoldDB" id="A0A6G0VMS3"/>
<evidence type="ECO:0000313" key="2">
    <source>
        <dbReference type="Proteomes" id="UP000478052"/>
    </source>
</evidence>
<comment type="caution">
    <text evidence="1">The sequence shown here is derived from an EMBL/GenBank/DDBJ whole genome shotgun (WGS) entry which is preliminary data.</text>
</comment>